<evidence type="ECO:0000256" key="8">
    <source>
        <dbReference type="ARBA" id="ARBA00022842"/>
    </source>
</evidence>
<evidence type="ECO:0000256" key="13">
    <source>
        <dbReference type="HAMAP-Rule" id="MF_00130"/>
    </source>
</evidence>
<evidence type="ECO:0000256" key="4">
    <source>
        <dbReference type="ARBA" id="ARBA00022723"/>
    </source>
</evidence>
<evidence type="ECO:0000256" key="3">
    <source>
        <dbReference type="ARBA" id="ARBA00022722"/>
    </source>
</evidence>
<dbReference type="InterPro" id="IPR004612">
    <property type="entry name" value="Resolv_RecU"/>
</dbReference>
<evidence type="ECO:0000256" key="6">
    <source>
        <dbReference type="ARBA" id="ARBA00022763"/>
    </source>
</evidence>
<comment type="caution">
    <text evidence="14">The sequence shown here is derived from an EMBL/GenBank/DDBJ whole genome shotgun (WGS) entry which is preliminary data.</text>
</comment>
<feature type="binding site" evidence="13">
    <location>
        <position position="120"/>
    </location>
    <ligand>
        <name>Mg(2+)</name>
        <dbReference type="ChEBI" id="CHEBI:18420"/>
    </ligand>
</feature>
<organism evidence="14 15">
    <name type="scientific">Candidatus Scatoplasma merdavium</name>
    <dbReference type="NCBI Taxonomy" id="2840932"/>
    <lineage>
        <taxon>Bacteria</taxon>
        <taxon>Bacillati</taxon>
        <taxon>Bacillota</taxon>
        <taxon>Bacilli</taxon>
        <taxon>Bacillales</taxon>
        <taxon>Candidatus Scatoplasma</taxon>
    </lineage>
</organism>
<dbReference type="NCBIfam" id="NF002581">
    <property type="entry name" value="PRK02234.1-2"/>
    <property type="match status" value="1"/>
</dbReference>
<dbReference type="GO" id="GO:0007059">
    <property type="term" value="P:chromosome segregation"/>
    <property type="evidence" value="ECO:0007669"/>
    <property type="project" value="UniProtKB-UniRule"/>
</dbReference>
<evidence type="ECO:0000256" key="9">
    <source>
        <dbReference type="ARBA" id="ARBA00023172"/>
    </source>
</evidence>
<comment type="catalytic activity">
    <reaction evidence="13">
        <text>Endonucleolytic cleavage at a junction such as a reciprocal single-stranded crossover between two homologous DNA duplexes (Holliday junction).</text>
        <dbReference type="EC" id="3.1.21.10"/>
    </reaction>
</comment>
<name>A0A9D9GLH8_9BACL</name>
<dbReference type="Pfam" id="PF03838">
    <property type="entry name" value="RecU"/>
    <property type="match status" value="1"/>
</dbReference>
<reference evidence="14" key="1">
    <citation type="submission" date="2020-10" db="EMBL/GenBank/DDBJ databases">
        <authorList>
            <person name="Gilroy R."/>
        </authorList>
    </citation>
    <scope>NUCLEOTIDE SEQUENCE</scope>
    <source>
        <strain evidence="14">1748</strain>
    </source>
</reference>
<keyword evidence="4 13" id="KW-0479">Metal-binding</keyword>
<keyword evidence="2 13" id="KW-0963">Cytoplasm</keyword>
<keyword evidence="10 13" id="KW-0234">DNA repair</keyword>
<evidence type="ECO:0000256" key="11">
    <source>
        <dbReference type="ARBA" id="ARBA00023447"/>
    </source>
</evidence>
<keyword evidence="8 13" id="KW-0460">Magnesium</keyword>
<dbReference type="EC" id="3.1.21.10" evidence="13"/>
<dbReference type="Proteomes" id="UP000823629">
    <property type="component" value="Unassembled WGS sequence"/>
</dbReference>
<dbReference type="GO" id="GO:0005737">
    <property type="term" value="C:cytoplasm"/>
    <property type="evidence" value="ECO:0007669"/>
    <property type="project" value="UniProtKB-SubCell"/>
</dbReference>
<evidence type="ECO:0000256" key="12">
    <source>
        <dbReference type="ARBA" id="ARBA00029523"/>
    </source>
</evidence>
<evidence type="ECO:0000256" key="2">
    <source>
        <dbReference type="ARBA" id="ARBA00022490"/>
    </source>
</evidence>
<dbReference type="EMBL" id="JADING010000054">
    <property type="protein sequence ID" value="MBO8414217.1"/>
    <property type="molecule type" value="Genomic_DNA"/>
</dbReference>
<feature type="binding site" evidence="13">
    <location>
        <position position="88"/>
    </location>
    <ligand>
        <name>Mg(2+)</name>
        <dbReference type="ChEBI" id="CHEBI:18420"/>
    </ligand>
</feature>
<dbReference type="CDD" id="cd22354">
    <property type="entry name" value="RecU-like"/>
    <property type="match status" value="1"/>
</dbReference>
<dbReference type="GO" id="GO:0006281">
    <property type="term" value="P:DNA repair"/>
    <property type="evidence" value="ECO:0007669"/>
    <property type="project" value="UniProtKB-UniRule"/>
</dbReference>
<dbReference type="InterPro" id="IPR011856">
    <property type="entry name" value="tRNA_endonuc-like_dom_sf"/>
</dbReference>
<dbReference type="SUPFAM" id="SSF52980">
    <property type="entry name" value="Restriction endonuclease-like"/>
    <property type="match status" value="1"/>
</dbReference>
<dbReference type="Gene3D" id="3.40.1350.10">
    <property type="match status" value="1"/>
</dbReference>
<reference evidence="14" key="2">
    <citation type="journal article" date="2021" name="PeerJ">
        <title>Extensive microbial diversity within the chicken gut microbiome revealed by metagenomics and culture.</title>
        <authorList>
            <person name="Gilroy R."/>
            <person name="Ravi A."/>
            <person name="Getino M."/>
            <person name="Pursley I."/>
            <person name="Horton D.L."/>
            <person name="Alikhan N.F."/>
            <person name="Baker D."/>
            <person name="Gharbi K."/>
            <person name="Hall N."/>
            <person name="Watson M."/>
            <person name="Adriaenssens E.M."/>
            <person name="Foster-Nyarko E."/>
            <person name="Jarju S."/>
            <person name="Secka A."/>
            <person name="Antonio M."/>
            <person name="Oren A."/>
            <person name="Chaudhuri R.R."/>
            <person name="La Ragione R."/>
            <person name="Hildebrand F."/>
            <person name="Pallen M.J."/>
        </authorList>
    </citation>
    <scope>NUCLEOTIDE SEQUENCE</scope>
    <source>
        <strain evidence="14">1748</strain>
    </source>
</reference>
<feature type="site" description="Transition state stabilizer" evidence="13">
    <location>
        <position position="103"/>
    </location>
</feature>
<protein>
    <recommendedName>
        <fullName evidence="12 13">Holliday junction resolvase RecU</fullName>
        <ecNumber evidence="13">3.1.21.10</ecNumber>
    </recommendedName>
    <alternativeName>
        <fullName evidence="13">Recombination protein U homolog</fullName>
    </alternativeName>
</protein>
<keyword evidence="5 13" id="KW-0255">Endonuclease</keyword>
<evidence type="ECO:0000256" key="5">
    <source>
        <dbReference type="ARBA" id="ARBA00022759"/>
    </source>
</evidence>
<evidence type="ECO:0000256" key="1">
    <source>
        <dbReference type="ARBA" id="ARBA00004496"/>
    </source>
</evidence>
<evidence type="ECO:0000256" key="10">
    <source>
        <dbReference type="ARBA" id="ARBA00023204"/>
    </source>
</evidence>
<keyword evidence="9 13" id="KW-0233">DNA recombination</keyword>
<accession>A0A9D9GLH8</accession>
<comment type="similarity">
    <text evidence="11 13">Belongs to the RecU family.</text>
</comment>
<feature type="binding site" evidence="13">
    <location>
        <position position="86"/>
    </location>
    <ligand>
        <name>Mg(2+)</name>
        <dbReference type="ChEBI" id="CHEBI:18420"/>
    </ligand>
</feature>
<dbReference type="HAMAP" id="MF_00130">
    <property type="entry name" value="RecU"/>
    <property type="match status" value="1"/>
</dbReference>
<sequence length="198" mass="23269">MIKYPNGKVYIPPKRDLTSENKPVKNIFNAANRGMGLEEDINLSNEYYNNLGLCLIYKRPTPVRIVKCDYSSSRKITEAYFSEKSTTDYNGVYKGRYMDFEAKETESKTSFSYHNIRPQQIIHLKSVIKQNGIAFFIVRMKYYSETYLLKCEDLFAYMELNSRKSLPYSFLKEKGYLIKEGYSPRLEYLSAVDRAFFN</sequence>
<dbReference type="InterPro" id="IPR011335">
    <property type="entry name" value="Restrct_endonuc-II-like"/>
</dbReference>
<feature type="binding site" evidence="13">
    <location>
        <position position="101"/>
    </location>
    <ligand>
        <name>Mg(2+)</name>
        <dbReference type="ChEBI" id="CHEBI:18420"/>
    </ligand>
</feature>
<dbReference type="GO" id="GO:0008821">
    <property type="term" value="F:crossover junction DNA endonuclease activity"/>
    <property type="evidence" value="ECO:0007669"/>
    <property type="project" value="UniProtKB-EC"/>
</dbReference>
<dbReference type="GO" id="GO:0006310">
    <property type="term" value="P:DNA recombination"/>
    <property type="evidence" value="ECO:0007669"/>
    <property type="project" value="UniProtKB-UniRule"/>
</dbReference>
<gene>
    <name evidence="13 14" type="primary">recU</name>
    <name evidence="14" type="ORF">IAC78_01885</name>
</gene>
<proteinExistence type="inferred from homology"/>
<dbReference type="PIRSF" id="PIRSF037785">
    <property type="entry name" value="RecU"/>
    <property type="match status" value="1"/>
</dbReference>
<evidence type="ECO:0000313" key="15">
    <source>
        <dbReference type="Proteomes" id="UP000823629"/>
    </source>
</evidence>
<keyword evidence="6 13" id="KW-0227">DNA damage</keyword>
<dbReference type="AlphaFoldDB" id="A0A9D9GLH8"/>
<evidence type="ECO:0000256" key="7">
    <source>
        <dbReference type="ARBA" id="ARBA00022801"/>
    </source>
</evidence>
<comment type="function">
    <text evidence="13">Endonuclease that resolves Holliday junction intermediates in genetic recombination. Cleaves mobile four-strand junctions by introducing symmetrical nicks in paired strands. Promotes annealing of linear ssDNA with homologous dsDNA. Required for DNA repair, homologous recombination and chromosome segregation.</text>
</comment>
<comment type="subcellular location">
    <subcellularLocation>
        <location evidence="1 13">Cytoplasm</location>
    </subcellularLocation>
</comment>
<comment type="cofactor">
    <cofactor evidence="13">
        <name>Mg(2+)</name>
        <dbReference type="ChEBI" id="CHEBI:18420"/>
    </cofactor>
    <text evidence="13">Binds 1 Mg(2+) ion per subunit.</text>
</comment>
<evidence type="ECO:0000313" key="14">
    <source>
        <dbReference type="EMBL" id="MBO8414217.1"/>
    </source>
</evidence>
<dbReference type="GO" id="GO:0000287">
    <property type="term" value="F:magnesium ion binding"/>
    <property type="evidence" value="ECO:0007669"/>
    <property type="project" value="UniProtKB-UniRule"/>
</dbReference>
<dbReference type="GO" id="GO:0003676">
    <property type="term" value="F:nucleic acid binding"/>
    <property type="evidence" value="ECO:0007669"/>
    <property type="project" value="InterPro"/>
</dbReference>
<keyword evidence="7 13" id="KW-0378">Hydrolase</keyword>
<keyword evidence="3 13" id="KW-0540">Nuclease</keyword>